<dbReference type="GeneID" id="300103025"/>
<keyword evidence="1" id="KW-0614">Plasmid</keyword>
<dbReference type="KEGG" id="sseo:D0Z67_29470"/>
<proteinExistence type="predicted"/>
<evidence type="ECO:0000313" key="2">
    <source>
        <dbReference type="Proteomes" id="UP000292547"/>
    </source>
</evidence>
<protein>
    <submittedName>
        <fullName evidence="1">Uncharacterized protein</fullName>
    </submittedName>
</protein>
<keyword evidence="2" id="KW-1185">Reference proteome</keyword>
<dbReference type="OrthoDB" id="4231608at2"/>
<dbReference type="RefSeq" id="WP_031182997.1">
    <property type="nucleotide sequence ID" value="NZ_CP032230.1"/>
</dbReference>
<accession>A0A4P6U3H9</accession>
<geneLocation type="plasmid" evidence="1">
    <name>unnamed</name>
</geneLocation>
<evidence type="ECO:0000313" key="1">
    <source>
        <dbReference type="EMBL" id="QBJ94500.1"/>
    </source>
</evidence>
<dbReference type="Proteomes" id="UP000292547">
    <property type="component" value="Plasmid unnamed"/>
</dbReference>
<reference evidence="1 2" key="1">
    <citation type="submission" date="2018-08" db="EMBL/GenBank/DDBJ databases">
        <title>The complete genome sequence of Streptomyces seoulensis, a pioneer strain for nickel superoxide dismutase discovery.</title>
        <authorList>
            <person name="Shin J."/>
            <person name="Lee J.-S."/>
            <person name="Lee E.-J."/>
            <person name="Youn H.-D."/>
        </authorList>
    </citation>
    <scope>NUCLEOTIDE SEQUENCE [LARGE SCALE GENOMIC DNA]</scope>
    <source>
        <strain evidence="1 2">KCTC 9819</strain>
        <plasmid evidence="1 2">unnamed</plasmid>
    </source>
</reference>
<gene>
    <name evidence="1" type="ORF">D0Z67_29470</name>
</gene>
<organism evidence="1 2">
    <name type="scientific">Streptomyces seoulensis</name>
    <dbReference type="NCBI Taxonomy" id="73044"/>
    <lineage>
        <taxon>Bacteria</taxon>
        <taxon>Bacillati</taxon>
        <taxon>Actinomycetota</taxon>
        <taxon>Actinomycetes</taxon>
        <taxon>Kitasatosporales</taxon>
        <taxon>Streptomycetaceae</taxon>
        <taxon>Streptomyces</taxon>
    </lineage>
</organism>
<dbReference type="EMBL" id="CP032230">
    <property type="protein sequence ID" value="QBJ94500.1"/>
    <property type="molecule type" value="Genomic_DNA"/>
</dbReference>
<sequence length="144" mass="15236">MTENHTPTPVDAAVDGGEEAGFEVMCRDAVLAGRAMSSGEFLAGLLAHAELATAGRPDKLAVDIWADQDPALIQAVWDRALAVGFYAGRLSSAPRLFADEMARVQGVFEEVGFNAMGGLSARSRRLVAPVEGRHPADGESERGR</sequence>
<dbReference type="AlphaFoldDB" id="A0A4P6U3H9"/>
<name>A0A4P6U3H9_STRSO</name>